<dbReference type="Gene3D" id="2.60.40.1090">
    <property type="entry name" value="Fimbrial-type adhesion domain"/>
    <property type="match status" value="1"/>
</dbReference>
<feature type="domain" description="Fimbrial-type adhesion" evidence="6">
    <location>
        <begin position="232"/>
        <end position="372"/>
    </location>
</feature>
<reference evidence="8" key="1">
    <citation type="submission" date="2017-05" db="EMBL/GenBank/DDBJ databases">
        <title>Complete and WGS of Bordetella genogroups.</title>
        <authorList>
            <person name="Spilker T."/>
            <person name="Lipuma J."/>
        </authorList>
    </citation>
    <scope>NUCLEOTIDE SEQUENCE [LARGE SCALE GENOMIC DNA]</scope>
    <source>
        <strain evidence="8">AU18089</strain>
    </source>
</reference>
<keyword evidence="4" id="KW-0281">Fimbrium</keyword>
<gene>
    <name evidence="7" type="ORF">CAL19_16545</name>
</gene>
<dbReference type="InterPro" id="IPR000259">
    <property type="entry name" value="Adhesion_dom_fimbrial"/>
</dbReference>
<dbReference type="PANTHER" id="PTHR33420:SF12">
    <property type="entry name" value="FIMBRIN-LIKE PROTEIN FIMI-RELATED"/>
    <property type="match status" value="1"/>
</dbReference>
<dbReference type="RefSeq" id="WP_094797435.1">
    <property type="nucleotide sequence ID" value="NZ_NEVK01000008.1"/>
</dbReference>
<proteinExistence type="inferred from homology"/>
<evidence type="ECO:0000256" key="2">
    <source>
        <dbReference type="ARBA" id="ARBA00006671"/>
    </source>
</evidence>
<keyword evidence="3 5" id="KW-0732">Signal</keyword>
<keyword evidence="8" id="KW-1185">Reference proteome</keyword>
<organism evidence="7 8">
    <name type="scientific">Bordetella genomosp. 7</name>
    <dbReference type="NCBI Taxonomy" id="1416805"/>
    <lineage>
        <taxon>Bacteria</taxon>
        <taxon>Pseudomonadati</taxon>
        <taxon>Pseudomonadota</taxon>
        <taxon>Betaproteobacteria</taxon>
        <taxon>Burkholderiales</taxon>
        <taxon>Alcaligenaceae</taxon>
        <taxon>Bordetella</taxon>
    </lineage>
</organism>
<dbReference type="GO" id="GO:0043709">
    <property type="term" value="P:cell adhesion involved in single-species biofilm formation"/>
    <property type="evidence" value="ECO:0007669"/>
    <property type="project" value="TreeGrafter"/>
</dbReference>
<dbReference type="Proteomes" id="UP000216947">
    <property type="component" value="Unassembled WGS sequence"/>
</dbReference>
<evidence type="ECO:0000256" key="5">
    <source>
        <dbReference type="SAM" id="SignalP"/>
    </source>
</evidence>
<dbReference type="SUPFAM" id="SSF49401">
    <property type="entry name" value="Bacterial adhesins"/>
    <property type="match status" value="1"/>
</dbReference>
<dbReference type="InterPro" id="IPR036937">
    <property type="entry name" value="Adhesion_dom_fimbrial_sf"/>
</dbReference>
<evidence type="ECO:0000313" key="8">
    <source>
        <dbReference type="Proteomes" id="UP000216947"/>
    </source>
</evidence>
<evidence type="ECO:0000256" key="4">
    <source>
        <dbReference type="ARBA" id="ARBA00023263"/>
    </source>
</evidence>
<dbReference type="GO" id="GO:0009289">
    <property type="term" value="C:pilus"/>
    <property type="evidence" value="ECO:0007669"/>
    <property type="project" value="UniProtKB-SubCell"/>
</dbReference>
<dbReference type="Pfam" id="PF00419">
    <property type="entry name" value="Fimbrial"/>
    <property type="match status" value="1"/>
</dbReference>
<evidence type="ECO:0000256" key="1">
    <source>
        <dbReference type="ARBA" id="ARBA00004561"/>
    </source>
</evidence>
<evidence type="ECO:0000313" key="7">
    <source>
        <dbReference type="EMBL" id="OZI16301.1"/>
    </source>
</evidence>
<feature type="signal peptide" evidence="5">
    <location>
        <begin position="1"/>
        <end position="40"/>
    </location>
</feature>
<dbReference type="EMBL" id="NEVK01000008">
    <property type="protein sequence ID" value="OZI16301.1"/>
    <property type="molecule type" value="Genomic_DNA"/>
</dbReference>
<feature type="chain" id="PRO_5013260870" description="Fimbrial-type adhesion domain-containing protein" evidence="5">
    <location>
        <begin position="41"/>
        <end position="373"/>
    </location>
</feature>
<dbReference type="AlphaFoldDB" id="A0A261QUB7"/>
<comment type="subcellular location">
    <subcellularLocation>
        <location evidence="1">Fimbrium</location>
    </subcellularLocation>
</comment>
<dbReference type="PANTHER" id="PTHR33420">
    <property type="entry name" value="FIMBRIAL SUBUNIT ELFA-RELATED"/>
    <property type="match status" value="1"/>
</dbReference>
<dbReference type="InterPro" id="IPR050263">
    <property type="entry name" value="Bact_Fimbrial_Adh_Pro"/>
</dbReference>
<protein>
    <recommendedName>
        <fullName evidence="6">Fimbrial-type adhesion domain-containing protein</fullName>
    </recommendedName>
</protein>
<accession>A0A261QUB7</accession>
<name>A0A261QUB7_9BORD</name>
<comment type="caution">
    <text evidence="7">The sequence shown here is derived from an EMBL/GenBank/DDBJ whole genome shotgun (WGS) entry which is preliminary data.</text>
</comment>
<comment type="similarity">
    <text evidence="2">Belongs to the fimbrial protein family.</text>
</comment>
<dbReference type="InterPro" id="IPR008966">
    <property type="entry name" value="Adhesion_dom_sf"/>
</dbReference>
<evidence type="ECO:0000259" key="6">
    <source>
        <dbReference type="Pfam" id="PF00419"/>
    </source>
</evidence>
<sequence length="373" mass="39953">MPLNAIYAAPRAFARQPARPLLARLVAVASLALAWGTADAAQYSCTFFNPNRTQYIPTPTQIVLMPGMETSGTKFSATDPGPGGPGRTVDCEHGAKIEPTEGLRRNIDIYLYFDTPYYQYVDSKTIRLGTSNFGLRLTTAGRTIQNNPLRMAWGDIGYRNDTFEIWYGNGGQVDFELVHLGSGPVDGSVVKLSESGLFARAMVAIKGVDPYGRDLVSNELVTLLWSNNEVPVSQTTCKVADRTVTLGTHDFGGGTIGSTSPAQDFAISMTNCPTGVPIYYRIDPATAVVPGPPGANSSLMELDSSTSIASGVGIQLLHQDTSPLPLETKITLTSSGLAYPNYDLQLKARYYQISNSVVPGTANASATVTITHQ</sequence>
<evidence type="ECO:0000256" key="3">
    <source>
        <dbReference type="ARBA" id="ARBA00022729"/>
    </source>
</evidence>